<evidence type="ECO:0008006" key="3">
    <source>
        <dbReference type="Google" id="ProtNLM"/>
    </source>
</evidence>
<evidence type="ECO:0000313" key="2">
    <source>
        <dbReference type="Proteomes" id="UP001597106"/>
    </source>
</evidence>
<dbReference type="RefSeq" id="WP_194741762.1">
    <property type="nucleotide sequence ID" value="NZ_JBHTJW010000002.1"/>
</dbReference>
<keyword evidence="2" id="KW-1185">Reference proteome</keyword>
<comment type="caution">
    <text evidence="1">The sequence shown here is derived from an EMBL/GenBank/DDBJ whole genome shotgun (WGS) entry which is preliminary data.</text>
</comment>
<name>A0ABW3GH56_9PROT</name>
<proteinExistence type="predicted"/>
<organism evidence="1 2">
    <name type="scientific">Methylophilus glucosoxydans</name>
    <dbReference type="NCBI Taxonomy" id="752553"/>
    <lineage>
        <taxon>Bacteria</taxon>
        <taxon>Pseudomonadati</taxon>
        <taxon>Pseudomonadota</taxon>
        <taxon>Betaproteobacteria</taxon>
        <taxon>Nitrosomonadales</taxon>
        <taxon>Methylophilaceae</taxon>
        <taxon>Methylophilus</taxon>
    </lineage>
</organism>
<accession>A0ABW3GH56</accession>
<reference evidence="2" key="1">
    <citation type="journal article" date="2019" name="Int. J. Syst. Evol. Microbiol.">
        <title>The Global Catalogue of Microorganisms (GCM) 10K type strain sequencing project: providing services to taxonomists for standard genome sequencing and annotation.</title>
        <authorList>
            <consortium name="The Broad Institute Genomics Platform"/>
            <consortium name="The Broad Institute Genome Sequencing Center for Infectious Disease"/>
            <person name="Wu L."/>
            <person name="Ma J."/>
        </authorList>
    </citation>
    <scope>NUCLEOTIDE SEQUENCE [LARGE SCALE GENOMIC DNA]</scope>
    <source>
        <strain evidence="2">CCUG 59685</strain>
    </source>
</reference>
<dbReference type="Proteomes" id="UP001597106">
    <property type="component" value="Unassembled WGS sequence"/>
</dbReference>
<gene>
    <name evidence="1" type="ORF">ACFQ1T_09245</name>
</gene>
<protein>
    <recommendedName>
        <fullName evidence="3">KfrA N-terminal DNA-binding domain-containing protein</fullName>
    </recommendedName>
</protein>
<evidence type="ECO:0000313" key="1">
    <source>
        <dbReference type="EMBL" id="MFD0929961.1"/>
    </source>
</evidence>
<dbReference type="EMBL" id="JBHTJW010000002">
    <property type="protein sequence ID" value="MFD0929961.1"/>
    <property type="molecule type" value="Genomic_DNA"/>
</dbReference>
<sequence>MKIVNKSSLPQALEEKNQADFITVTNRISDALQKISSNPKLKPTQSVLARLSKVSRGTLNNRVWPLEKLEEIKSQRKDLVKLVESEKESTIPPLPSLSLEERLNCSREEVRVWKTKADQYAKDNEHLRHLLEVQTRRVNLLQSNLENSNDPLLKNVIEFNTIKPI</sequence>